<evidence type="ECO:0000313" key="2">
    <source>
        <dbReference type="Proteomes" id="UP000656042"/>
    </source>
</evidence>
<proteinExistence type="predicted"/>
<dbReference type="EMBL" id="BMMX01000058">
    <property type="protein sequence ID" value="GGL17758.1"/>
    <property type="molecule type" value="Genomic_DNA"/>
</dbReference>
<reference evidence="1" key="1">
    <citation type="journal article" date="2014" name="Int. J. Syst. Evol. Microbiol.">
        <title>Complete genome sequence of Corynebacterium casei LMG S-19264T (=DSM 44701T), isolated from a smear-ripened cheese.</title>
        <authorList>
            <consortium name="US DOE Joint Genome Institute (JGI-PGF)"/>
            <person name="Walter F."/>
            <person name="Albersmeier A."/>
            <person name="Kalinowski J."/>
            <person name="Ruckert C."/>
        </authorList>
    </citation>
    <scope>NUCLEOTIDE SEQUENCE</scope>
    <source>
        <strain evidence="1">CGMCC 4.7299</strain>
    </source>
</reference>
<organism evidence="1 2">
    <name type="scientific">Mangrovihabitans endophyticus</name>
    <dbReference type="NCBI Taxonomy" id="1751298"/>
    <lineage>
        <taxon>Bacteria</taxon>
        <taxon>Bacillati</taxon>
        <taxon>Actinomycetota</taxon>
        <taxon>Actinomycetes</taxon>
        <taxon>Micromonosporales</taxon>
        <taxon>Micromonosporaceae</taxon>
        <taxon>Mangrovihabitans</taxon>
    </lineage>
</organism>
<comment type="caution">
    <text evidence="1">The sequence shown here is derived from an EMBL/GenBank/DDBJ whole genome shotgun (WGS) entry which is preliminary data.</text>
</comment>
<keyword evidence="2" id="KW-1185">Reference proteome</keyword>
<dbReference type="RefSeq" id="WP_306661563.1">
    <property type="nucleotide sequence ID" value="NZ_BMMX01000058.1"/>
</dbReference>
<evidence type="ECO:0000313" key="1">
    <source>
        <dbReference type="EMBL" id="GGL17758.1"/>
    </source>
</evidence>
<dbReference type="Proteomes" id="UP000656042">
    <property type="component" value="Unassembled WGS sequence"/>
</dbReference>
<sequence length="145" mass="15262">MTSEILTGFEQACAEQTPVILGGRRYRITGLGTCPDGQCSTTADCPGLLYLHTDDTGEHALALPAVHLAASFADQGEQYRLEIVTDPDPDVPAALVVFCADGIAAAIATARRLLATVDGPADLYGELYQRNGDLADFLTTIHLGA</sequence>
<reference evidence="1" key="2">
    <citation type="submission" date="2020-09" db="EMBL/GenBank/DDBJ databases">
        <authorList>
            <person name="Sun Q."/>
            <person name="Zhou Y."/>
        </authorList>
    </citation>
    <scope>NUCLEOTIDE SEQUENCE</scope>
    <source>
        <strain evidence="1">CGMCC 4.7299</strain>
    </source>
</reference>
<gene>
    <name evidence="1" type="ORF">GCM10012284_60460</name>
</gene>
<name>A0A8J3C4T4_9ACTN</name>
<dbReference type="AlphaFoldDB" id="A0A8J3C4T4"/>
<accession>A0A8J3C4T4</accession>
<protein>
    <submittedName>
        <fullName evidence="1">Uncharacterized protein</fullName>
    </submittedName>
</protein>